<gene>
    <name evidence="2" type="ORF">N4261_16875</name>
</gene>
<reference evidence="2" key="1">
    <citation type="submission" date="2022-10" db="EMBL/GenBank/DDBJ databases">
        <title>Characterization and whole genome sequencing of a new Roseateles species, isolated from fresh water.</title>
        <authorList>
            <person name="Guliayeva D.Y."/>
            <person name="Akhremchuk A.E."/>
            <person name="Sikolenko M.A."/>
            <person name="Valentovich L.N."/>
            <person name="Sidarenka A.V."/>
        </authorList>
    </citation>
    <scope>NUCLEOTIDE SEQUENCE</scope>
    <source>
        <strain evidence="2">BIM B-1768</strain>
    </source>
</reference>
<dbReference type="RefSeq" id="WP_261756439.1">
    <property type="nucleotide sequence ID" value="NZ_CP104562.2"/>
</dbReference>
<evidence type="ECO:0000313" key="2">
    <source>
        <dbReference type="EMBL" id="UXH76704.1"/>
    </source>
</evidence>
<keyword evidence="3" id="KW-1185">Reference proteome</keyword>
<accession>A0ABY6AWC5</accession>
<organism evidence="2 3">
    <name type="scientific">Roseateles amylovorans</name>
    <dbReference type="NCBI Taxonomy" id="2978473"/>
    <lineage>
        <taxon>Bacteria</taxon>
        <taxon>Pseudomonadati</taxon>
        <taxon>Pseudomonadota</taxon>
        <taxon>Betaproteobacteria</taxon>
        <taxon>Burkholderiales</taxon>
        <taxon>Sphaerotilaceae</taxon>
        <taxon>Roseateles</taxon>
    </lineage>
</organism>
<proteinExistence type="predicted"/>
<name>A0ABY6AWC5_9BURK</name>
<feature type="region of interest" description="Disordered" evidence="1">
    <location>
        <begin position="30"/>
        <end position="49"/>
    </location>
</feature>
<evidence type="ECO:0000256" key="1">
    <source>
        <dbReference type="SAM" id="MobiDB-lite"/>
    </source>
</evidence>
<evidence type="ECO:0000313" key="3">
    <source>
        <dbReference type="Proteomes" id="UP001064933"/>
    </source>
</evidence>
<protein>
    <submittedName>
        <fullName evidence="2">Uncharacterized protein</fullName>
    </submittedName>
</protein>
<dbReference type="EMBL" id="CP104562">
    <property type="protein sequence ID" value="UXH76704.1"/>
    <property type="molecule type" value="Genomic_DNA"/>
</dbReference>
<sequence>MTQWVDAHWIEEIDNPLCHSHPCPANAGFHISGGKTADRGHAEKTSSTW</sequence>
<dbReference type="Proteomes" id="UP001064933">
    <property type="component" value="Chromosome"/>
</dbReference>
<feature type="compositionally biased region" description="Basic and acidic residues" evidence="1">
    <location>
        <begin position="36"/>
        <end position="49"/>
    </location>
</feature>